<keyword evidence="1" id="KW-1015">Disulfide bond</keyword>
<evidence type="ECO:0000259" key="2">
    <source>
        <dbReference type="PROSITE" id="PS50835"/>
    </source>
</evidence>
<dbReference type="Gene3D" id="2.60.40.10">
    <property type="entry name" value="Immunoglobulins"/>
    <property type="match status" value="1"/>
</dbReference>
<evidence type="ECO:0000313" key="3">
    <source>
        <dbReference type="EMBL" id="KAJ8957725.1"/>
    </source>
</evidence>
<protein>
    <recommendedName>
        <fullName evidence="2">Ig-like domain-containing protein</fullName>
    </recommendedName>
</protein>
<gene>
    <name evidence="3" type="ORF">NQ318_017622</name>
</gene>
<dbReference type="SUPFAM" id="SSF48726">
    <property type="entry name" value="Immunoglobulin"/>
    <property type="match status" value="1"/>
</dbReference>
<evidence type="ECO:0000256" key="1">
    <source>
        <dbReference type="ARBA" id="ARBA00023157"/>
    </source>
</evidence>
<dbReference type="InterPro" id="IPR013162">
    <property type="entry name" value="CD80_C2-set"/>
</dbReference>
<dbReference type="PANTHER" id="PTHR23278:SF19">
    <property type="entry name" value="OBSCURIN"/>
    <property type="match status" value="1"/>
</dbReference>
<comment type="caution">
    <text evidence="3">The sequence shown here is derived from an EMBL/GenBank/DDBJ whole genome shotgun (WGS) entry which is preliminary data.</text>
</comment>
<name>A0AAV8Z2R2_9CUCU</name>
<dbReference type="Pfam" id="PF08205">
    <property type="entry name" value="C2-set_2"/>
    <property type="match status" value="1"/>
</dbReference>
<dbReference type="InterPro" id="IPR007110">
    <property type="entry name" value="Ig-like_dom"/>
</dbReference>
<dbReference type="PANTHER" id="PTHR23278">
    <property type="entry name" value="SIDESTEP PROTEIN"/>
    <property type="match status" value="1"/>
</dbReference>
<reference evidence="3" key="1">
    <citation type="journal article" date="2023" name="Insect Mol. Biol.">
        <title>Genome sequencing provides insights into the evolution of gene families encoding plant cell wall-degrading enzymes in longhorned beetles.</title>
        <authorList>
            <person name="Shin N.R."/>
            <person name="Okamura Y."/>
            <person name="Kirsch R."/>
            <person name="Pauchet Y."/>
        </authorList>
    </citation>
    <scope>NUCLEOTIDE SEQUENCE</scope>
    <source>
        <strain evidence="3">AMC_N1</strain>
    </source>
</reference>
<dbReference type="EMBL" id="JAPWTK010000021">
    <property type="protein sequence ID" value="KAJ8957725.1"/>
    <property type="molecule type" value="Genomic_DNA"/>
</dbReference>
<dbReference type="AlphaFoldDB" id="A0AAV8Z2R2"/>
<feature type="domain" description="Ig-like" evidence="2">
    <location>
        <begin position="10"/>
        <end position="106"/>
    </location>
</feature>
<sequence length="120" mass="13433">MSLLLIVVRPLTVEILSSNNPLSADRKYEIPCQTFGSRPPAKITWIMDGKELLSPDYNATQTDSEDGNSTTSLLFFVPTRQDNGRSLTCRASNHRVQSGVEEATVKLNIFCKYARRIDVL</sequence>
<dbReference type="InterPro" id="IPR036179">
    <property type="entry name" value="Ig-like_dom_sf"/>
</dbReference>
<dbReference type="PROSITE" id="PS50835">
    <property type="entry name" value="IG_LIKE"/>
    <property type="match status" value="1"/>
</dbReference>
<dbReference type="InterPro" id="IPR013783">
    <property type="entry name" value="Ig-like_fold"/>
</dbReference>
<proteinExistence type="predicted"/>
<accession>A0AAV8Z2R2</accession>
<dbReference type="Proteomes" id="UP001162162">
    <property type="component" value="Unassembled WGS sequence"/>
</dbReference>
<keyword evidence="4" id="KW-1185">Reference proteome</keyword>
<organism evidence="3 4">
    <name type="scientific">Aromia moschata</name>
    <dbReference type="NCBI Taxonomy" id="1265417"/>
    <lineage>
        <taxon>Eukaryota</taxon>
        <taxon>Metazoa</taxon>
        <taxon>Ecdysozoa</taxon>
        <taxon>Arthropoda</taxon>
        <taxon>Hexapoda</taxon>
        <taxon>Insecta</taxon>
        <taxon>Pterygota</taxon>
        <taxon>Neoptera</taxon>
        <taxon>Endopterygota</taxon>
        <taxon>Coleoptera</taxon>
        <taxon>Polyphaga</taxon>
        <taxon>Cucujiformia</taxon>
        <taxon>Chrysomeloidea</taxon>
        <taxon>Cerambycidae</taxon>
        <taxon>Cerambycinae</taxon>
        <taxon>Callichromatini</taxon>
        <taxon>Aromia</taxon>
    </lineage>
</organism>
<evidence type="ECO:0000313" key="4">
    <source>
        <dbReference type="Proteomes" id="UP001162162"/>
    </source>
</evidence>